<evidence type="ECO:0000256" key="4">
    <source>
        <dbReference type="ARBA" id="ARBA00022764"/>
    </source>
</evidence>
<evidence type="ECO:0000256" key="3">
    <source>
        <dbReference type="ARBA" id="ARBA00022729"/>
    </source>
</evidence>
<dbReference type="EMBL" id="JANIBM010000051">
    <property type="protein sequence ID" value="MCQ8183492.1"/>
    <property type="molecule type" value="Genomic_DNA"/>
</dbReference>
<dbReference type="Gene3D" id="3.40.30.10">
    <property type="entry name" value="Glutaredoxin"/>
    <property type="match status" value="1"/>
</dbReference>
<evidence type="ECO:0000256" key="1">
    <source>
        <dbReference type="ARBA" id="ARBA00004418"/>
    </source>
</evidence>
<dbReference type="Proteomes" id="UP001524569">
    <property type="component" value="Unassembled WGS sequence"/>
</dbReference>
<evidence type="ECO:0000259" key="9">
    <source>
        <dbReference type="Pfam" id="PF13098"/>
    </source>
</evidence>
<dbReference type="CDD" id="cd03020">
    <property type="entry name" value="DsbA_DsbC_DsbG"/>
    <property type="match status" value="1"/>
</dbReference>
<dbReference type="InterPro" id="IPR036249">
    <property type="entry name" value="Thioredoxin-like_sf"/>
</dbReference>
<comment type="subcellular location">
    <subcellularLocation>
        <location evidence="1 7">Periplasm</location>
    </subcellularLocation>
</comment>
<evidence type="ECO:0000256" key="2">
    <source>
        <dbReference type="ARBA" id="ARBA00009813"/>
    </source>
</evidence>
<proteinExistence type="inferred from homology"/>
<keyword evidence="5" id="KW-1015">Disulfide bond</keyword>
<protein>
    <recommendedName>
        <fullName evidence="7">Thiol:disulfide interchange protein</fullName>
    </recommendedName>
</protein>
<sequence>MKLLPAIFLLVVSSLAVAGQPPVASPEVSTPTEAALFAKGAINAMKALPIDGFNMVEAGGETYFISRNGRFAFKGQLMDTWSKTPITRIEQVDSVMNRIPLADMKLNIDELGPVLVGKGKTPVVVFVDPQCRYCKKLQQQLPTLADRYTFKIIPIAVLGQESTILVNKIECLLQTKDKEKATTALLNQEYAGLPEQLPGNCDKEPMQKAVITSAILGLTAVPFVIAQDGRTHKGAPDDLAGWLNSTQSVSTAKQ</sequence>
<keyword evidence="3 7" id="KW-0732">Signal</keyword>
<gene>
    <name evidence="10" type="ORF">NP603_20440</name>
</gene>
<comment type="function">
    <text evidence="7">Required for disulfide bond formation in some periplasmic proteins. Acts by transferring its disulfide bond to other proteins and is reduced in the process.</text>
</comment>
<dbReference type="Pfam" id="PF10411">
    <property type="entry name" value="DsbC_N"/>
    <property type="match status" value="1"/>
</dbReference>
<dbReference type="PANTHER" id="PTHR35272">
    <property type="entry name" value="THIOL:DISULFIDE INTERCHANGE PROTEIN DSBC-RELATED"/>
    <property type="match status" value="1"/>
</dbReference>
<dbReference type="SUPFAM" id="SSF52833">
    <property type="entry name" value="Thioredoxin-like"/>
    <property type="match status" value="1"/>
</dbReference>
<dbReference type="InterPro" id="IPR033954">
    <property type="entry name" value="DiS-bond_Isoase_DsbC/G"/>
</dbReference>
<dbReference type="InterPro" id="IPR009094">
    <property type="entry name" value="DiS-bond_isomerase_DsbC/G_N_sf"/>
</dbReference>
<evidence type="ECO:0000313" key="11">
    <source>
        <dbReference type="Proteomes" id="UP001524569"/>
    </source>
</evidence>
<dbReference type="Gene3D" id="3.10.450.70">
    <property type="entry name" value="Disulphide bond isomerase, DsbC/G, N-terminal"/>
    <property type="match status" value="1"/>
</dbReference>
<keyword evidence="6 7" id="KW-0676">Redox-active center</keyword>
<feature type="signal peptide" evidence="7">
    <location>
        <begin position="1"/>
        <end position="18"/>
    </location>
</feature>
<evidence type="ECO:0000256" key="6">
    <source>
        <dbReference type="ARBA" id="ARBA00023284"/>
    </source>
</evidence>
<reference evidence="10 11" key="1">
    <citation type="submission" date="2022-07" db="EMBL/GenBank/DDBJ databases">
        <title>Methylomonas rivi sp. nov., Methylomonas rosea sp. nov., Methylomonas aureus sp. nov. and Methylomonas subterranea sp. nov., four novel methanotrophs isolated from a freshwater creek and the deep terrestrial subsurface.</title>
        <authorList>
            <person name="Abin C."/>
            <person name="Sankaranarayanan K."/>
            <person name="Garner C."/>
            <person name="Sindelar R."/>
            <person name="Kotary K."/>
            <person name="Garner R."/>
            <person name="Barclay S."/>
            <person name="Lawson P."/>
            <person name="Krumholz L."/>
        </authorList>
    </citation>
    <scope>NUCLEOTIDE SEQUENCE [LARGE SCALE GENOMIC DNA]</scope>
    <source>
        <strain evidence="10 11">SURF-1</strain>
    </source>
</reference>
<keyword evidence="11" id="KW-1185">Reference proteome</keyword>
<dbReference type="RefSeq" id="WP_256612714.1">
    <property type="nucleotide sequence ID" value="NZ_JANIBM010000051.1"/>
</dbReference>
<evidence type="ECO:0000256" key="7">
    <source>
        <dbReference type="RuleBase" id="RU364038"/>
    </source>
</evidence>
<evidence type="ECO:0000313" key="10">
    <source>
        <dbReference type="EMBL" id="MCQ8183492.1"/>
    </source>
</evidence>
<dbReference type="Pfam" id="PF13098">
    <property type="entry name" value="Thioredoxin_2"/>
    <property type="match status" value="1"/>
</dbReference>
<feature type="domain" description="Disulphide bond isomerase DsbC/G N-terminal" evidence="8">
    <location>
        <begin position="36"/>
        <end position="87"/>
    </location>
</feature>
<dbReference type="InterPro" id="IPR018950">
    <property type="entry name" value="DiS-bond_isomerase_DsbC/G_N"/>
</dbReference>
<dbReference type="InterPro" id="IPR051470">
    <property type="entry name" value="Thiol:disulfide_interchange"/>
</dbReference>
<dbReference type="PANTHER" id="PTHR35272:SF3">
    <property type="entry name" value="THIOL:DISULFIDE INTERCHANGE PROTEIN DSBC"/>
    <property type="match status" value="1"/>
</dbReference>
<feature type="chain" id="PRO_5044981149" description="Thiol:disulfide interchange protein" evidence="7">
    <location>
        <begin position="19"/>
        <end position="254"/>
    </location>
</feature>
<feature type="domain" description="Thioredoxin-like fold" evidence="9">
    <location>
        <begin position="117"/>
        <end position="235"/>
    </location>
</feature>
<comment type="caution">
    <text evidence="10">The sequence shown here is derived from an EMBL/GenBank/DDBJ whole genome shotgun (WGS) entry which is preliminary data.</text>
</comment>
<comment type="similarity">
    <text evidence="2 7">Belongs to the thioredoxin family. DsbC subfamily.</text>
</comment>
<evidence type="ECO:0000256" key="5">
    <source>
        <dbReference type="ARBA" id="ARBA00023157"/>
    </source>
</evidence>
<name>A0ABT1UN03_9GAMM</name>
<organism evidence="10 11">
    <name type="scientific">Methylomonas aurea</name>
    <dbReference type="NCBI Taxonomy" id="2952224"/>
    <lineage>
        <taxon>Bacteria</taxon>
        <taxon>Pseudomonadati</taxon>
        <taxon>Pseudomonadota</taxon>
        <taxon>Gammaproteobacteria</taxon>
        <taxon>Methylococcales</taxon>
        <taxon>Methylococcaceae</taxon>
        <taxon>Methylomonas</taxon>
    </lineage>
</organism>
<evidence type="ECO:0000259" key="8">
    <source>
        <dbReference type="Pfam" id="PF10411"/>
    </source>
</evidence>
<accession>A0ABT1UN03</accession>
<keyword evidence="4 7" id="KW-0574">Periplasm</keyword>
<dbReference type="InterPro" id="IPR012336">
    <property type="entry name" value="Thioredoxin-like_fold"/>
</dbReference>